<sequence>MASLWCLSAATAAFSSSPVVKNPNGAVTVSPRNGFISLRSRPCALQRRRRDLTVCLVWDQEEDQQSYRHPLDFPYEVERPKPPGRTNVLPQFPAISTPLTTWLPHDVAPDDEIDEDEEEYEEEQEQEYQEEPDF</sequence>
<evidence type="ECO:0000313" key="4">
    <source>
        <dbReference type="Proteomes" id="UP000623129"/>
    </source>
</evidence>
<dbReference type="PANTHER" id="PTHR35713">
    <property type="entry name" value="ARGININE/SERINE-RICH-LIKE SPLICING FACTOR"/>
    <property type="match status" value="1"/>
</dbReference>
<feature type="chain" id="PRO_5032583160" evidence="2">
    <location>
        <begin position="16"/>
        <end position="134"/>
    </location>
</feature>
<dbReference type="AlphaFoldDB" id="A0A833RD01"/>
<dbReference type="PANTHER" id="PTHR35713:SF1">
    <property type="entry name" value="ARGININE_SERINE-RICH-LIKE SPLICING FACTOR"/>
    <property type="match status" value="1"/>
</dbReference>
<dbReference type="OrthoDB" id="498786at2759"/>
<gene>
    <name evidence="3" type="ORF">FCM35_KLT16533</name>
</gene>
<dbReference type="Proteomes" id="UP000623129">
    <property type="component" value="Unassembled WGS sequence"/>
</dbReference>
<accession>A0A833RD01</accession>
<evidence type="ECO:0000256" key="1">
    <source>
        <dbReference type="SAM" id="MobiDB-lite"/>
    </source>
</evidence>
<keyword evidence="4" id="KW-1185">Reference proteome</keyword>
<feature type="region of interest" description="Disordered" evidence="1">
    <location>
        <begin position="101"/>
        <end position="134"/>
    </location>
</feature>
<proteinExistence type="predicted"/>
<evidence type="ECO:0000313" key="3">
    <source>
        <dbReference type="EMBL" id="KAF3339062.1"/>
    </source>
</evidence>
<reference evidence="3" key="1">
    <citation type="submission" date="2020-01" db="EMBL/GenBank/DDBJ databases">
        <title>Genome sequence of Kobresia littledalei, the first chromosome-level genome in the family Cyperaceae.</title>
        <authorList>
            <person name="Qu G."/>
        </authorList>
    </citation>
    <scope>NUCLEOTIDE SEQUENCE</scope>
    <source>
        <strain evidence="3">C.B.Clarke</strain>
        <tissue evidence="3">Leaf</tissue>
    </source>
</reference>
<feature type="compositionally biased region" description="Acidic residues" evidence="1">
    <location>
        <begin position="109"/>
        <end position="134"/>
    </location>
</feature>
<name>A0A833RD01_9POAL</name>
<evidence type="ECO:0000256" key="2">
    <source>
        <dbReference type="SAM" id="SignalP"/>
    </source>
</evidence>
<organism evidence="3 4">
    <name type="scientific">Carex littledalei</name>
    <dbReference type="NCBI Taxonomy" id="544730"/>
    <lineage>
        <taxon>Eukaryota</taxon>
        <taxon>Viridiplantae</taxon>
        <taxon>Streptophyta</taxon>
        <taxon>Embryophyta</taxon>
        <taxon>Tracheophyta</taxon>
        <taxon>Spermatophyta</taxon>
        <taxon>Magnoliopsida</taxon>
        <taxon>Liliopsida</taxon>
        <taxon>Poales</taxon>
        <taxon>Cyperaceae</taxon>
        <taxon>Cyperoideae</taxon>
        <taxon>Cariceae</taxon>
        <taxon>Carex</taxon>
        <taxon>Carex subgen. Euthyceras</taxon>
    </lineage>
</organism>
<dbReference type="EMBL" id="SWLB01000004">
    <property type="protein sequence ID" value="KAF3339062.1"/>
    <property type="molecule type" value="Genomic_DNA"/>
</dbReference>
<comment type="caution">
    <text evidence="3">The sequence shown here is derived from an EMBL/GenBank/DDBJ whole genome shotgun (WGS) entry which is preliminary data.</text>
</comment>
<keyword evidence="2" id="KW-0732">Signal</keyword>
<protein>
    <submittedName>
        <fullName evidence="3">Uncharacterized protein</fullName>
    </submittedName>
</protein>
<feature type="signal peptide" evidence="2">
    <location>
        <begin position="1"/>
        <end position="15"/>
    </location>
</feature>